<reference evidence="2 3" key="1">
    <citation type="submission" date="2020-02" db="EMBL/GenBank/DDBJ databases">
        <authorList>
            <person name="Hogendoorn C."/>
        </authorList>
    </citation>
    <scope>NUCLEOTIDE SEQUENCE [LARGE SCALE GENOMIC DNA]</scope>
    <source>
        <strain evidence="2">R501</strain>
    </source>
</reference>
<feature type="transmembrane region" description="Helical" evidence="1">
    <location>
        <begin position="73"/>
        <end position="94"/>
    </location>
</feature>
<organism evidence="2 3">
    <name type="scientific">Candidatus Hydrogenisulfobacillus filiaventi</name>
    <dbReference type="NCBI Taxonomy" id="2707344"/>
    <lineage>
        <taxon>Bacteria</taxon>
        <taxon>Bacillati</taxon>
        <taxon>Bacillota</taxon>
        <taxon>Clostridia</taxon>
        <taxon>Eubacteriales</taxon>
        <taxon>Clostridiales Family XVII. Incertae Sedis</taxon>
        <taxon>Candidatus Hydrogenisulfobacillus</taxon>
    </lineage>
</organism>
<dbReference type="AlphaFoldDB" id="A0A6F8ZGA8"/>
<accession>A0A6F8ZGA8</accession>
<keyword evidence="1" id="KW-0812">Transmembrane</keyword>
<keyword evidence="3" id="KW-1185">Reference proteome</keyword>
<keyword evidence="1" id="KW-0472">Membrane</keyword>
<gene>
    <name evidence="2" type="ORF">R50_1126</name>
</gene>
<dbReference type="EMBL" id="LR778114">
    <property type="protein sequence ID" value="CAB1128632.1"/>
    <property type="molecule type" value="Genomic_DNA"/>
</dbReference>
<feature type="transmembrane region" description="Helical" evidence="1">
    <location>
        <begin position="40"/>
        <end position="61"/>
    </location>
</feature>
<name>A0A6F8ZGA8_9FIRM</name>
<sequence>MGGREAGRWAVWGLEVLALGGFILAGLAAALTWVPPAGSGRLGAAGAALGLDFLAWSAWQAAWRRGSRPPLRVARAVPLAALVLAAATLSGWLAGR</sequence>
<feature type="transmembrane region" description="Helical" evidence="1">
    <location>
        <begin position="12"/>
        <end position="34"/>
    </location>
</feature>
<evidence type="ECO:0000256" key="1">
    <source>
        <dbReference type="SAM" id="Phobius"/>
    </source>
</evidence>
<dbReference type="Proteomes" id="UP000503399">
    <property type="component" value="Chromosome"/>
</dbReference>
<keyword evidence="1" id="KW-1133">Transmembrane helix</keyword>
<dbReference type="KEGG" id="hfv:R50_1126"/>
<evidence type="ECO:0000313" key="2">
    <source>
        <dbReference type="EMBL" id="CAB1128632.1"/>
    </source>
</evidence>
<evidence type="ECO:0000313" key="3">
    <source>
        <dbReference type="Proteomes" id="UP000503399"/>
    </source>
</evidence>
<protein>
    <submittedName>
        <fullName evidence="2">Uncharacterized protein</fullName>
    </submittedName>
</protein>
<proteinExistence type="predicted"/>